<accession>A0ABD5NVZ5</accession>
<evidence type="ECO:0000256" key="1">
    <source>
        <dbReference type="SAM" id="MobiDB-lite"/>
    </source>
</evidence>
<dbReference type="InterPro" id="IPR029068">
    <property type="entry name" value="Glyas_Bleomycin-R_OHBP_Dase"/>
</dbReference>
<dbReference type="EMBL" id="JBHSDJ010000004">
    <property type="protein sequence ID" value="MFC4245941.1"/>
    <property type="molecule type" value="Genomic_DNA"/>
</dbReference>
<name>A0ABD5NVZ5_9EURY</name>
<dbReference type="PANTHER" id="PTHR21366:SF14">
    <property type="entry name" value="GLYOXALASE DOMAIN-CONTAINING PROTEIN 5"/>
    <property type="match status" value="1"/>
</dbReference>
<dbReference type="InterPro" id="IPR004360">
    <property type="entry name" value="Glyas_Fos-R_dOase_dom"/>
</dbReference>
<dbReference type="AlphaFoldDB" id="A0ABD5NVZ5"/>
<dbReference type="PROSITE" id="PS51819">
    <property type="entry name" value="VOC"/>
    <property type="match status" value="1"/>
</dbReference>
<organism evidence="3 4">
    <name type="scientific">Natribaculum luteum</name>
    <dbReference type="NCBI Taxonomy" id="1586232"/>
    <lineage>
        <taxon>Archaea</taxon>
        <taxon>Methanobacteriati</taxon>
        <taxon>Methanobacteriota</taxon>
        <taxon>Stenosarchaea group</taxon>
        <taxon>Halobacteria</taxon>
        <taxon>Halobacteriales</taxon>
        <taxon>Natrialbaceae</taxon>
        <taxon>Natribaculum</taxon>
    </lineage>
</organism>
<evidence type="ECO:0000313" key="4">
    <source>
        <dbReference type="Proteomes" id="UP001595821"/>
    </source>
</evidence>
<comment type="caution">
    <text evidence="3">The sequence shown here is derived from an EMBL/GenBank/DDBJ whole genome shotgun (WGS) entry which is preliminary data.</text>
</comment>
<dbReference type="PANTHER" id="PTHR21366">
    <property type="entry name" value="GLYOXALASE FAMILY PROTEIN"/>
    <property type="match status" value="1"/>
</dbReference>
<feature type="domain" description="VOC" evidence="2">
    <location>
        <begin position="23"/>
        <end position="148"/>
    </location>
</feature>
<dbReference type="InterPro" id="IPR037523">
    <property type="entry name" value="VOC_core"/>
</dbReference>
<feature type="region of interest" description="Disordered" evidence="1">
    <location>
        <begin position="1"/>
        <end position="23"/>
    </location>
</feature>
<dbReference type="Proteomes" id="UP001595821">
    <property type="component" value="Unassembled WGS sequence"/>
</dbReference>
<dbReference type="RefSeq" id="WP_246975232.1">
    <property type="nucleotide sequence ID" value="NZ_CP095398.1"/>
</dbReference>
<evidence type="ECO:0000259" key="2">
    <source>
        <dbReference type="PROSITE" id="PS51819"/>
    </source>
</evidence>
<dbReference type="Gene3D" id="3.10.180.10">
    <property type="entry name" value="2,3-Dihydroxybiphenyl 1,2-Dioxygenase, domain 1"/>
    <property type="match status" value="1"/>
</dbReference>
<sequence>MSDDDTEHPVTATPPESPFRTTGTDHVTIWGSNAEDTIAFYRDLLGMALVLRQPNLDDPSQTHLFFDTGDGRILTVFVSDDRPSNQGRLRTPVGGVHHLSFSVAPEDFEDVVAALEEDGRGYNVFDRGIFHSLYTNDNNGLIVELSTDKYDIPDDRRGEVLATAQRIREEDGADYAHDSHLEAALEELDIDAEAYDLPDASSGVGGVD</sequence>
<protein>
    <submittedName>
        <fullName evidence="3">VOC family protein</fullName>
    </submittedName>
</protein>
<gene>
    <name evidence="3" type="ORF">ACFOZ7_02810</name>
</gene>
<proteinExistence type="predicted"/>
<evidence type="ECO:0000313" key="3">
    <source>
        <dbReference type="EMBL" id="MFC4245941.1"/>
    </source>
</evidence>
<dbReference type="Pfam" id="PF00903">
    <property type="entry name" value="Glyoxalase"/>
    <property type="match status" value="1"/>
</dbReference>
<dbReference type="GeneID" id="71856223"/>
<reference evidence="3 4" key="1">
    <citation type="journal article" date="2014" name="Int. J. Syst. Evol. Microbiol.">
        <title>Complete genome sequence of Corynebacterium casei LMG S-19264T (=DSM 44701T), isolated from a smear-ripened cheese.</title>
        <authorList>
            <consortium name="US DOE Joint Genome Institute (JGI-PGF)"/>
            <person name="Walter F."/>
            <person name="Albersmeier A."/>
            <person name="Kalinowski J."/>
            <person name="Ruckert C."/>
        </authorList>
    </citation>
    <scope>NUCLEOTIDE SEQUENCE [LARGE SCALE GENOMIC DNA]</scope>
    <source>
        <strain evidence="3 4">IBRC-M 10912</strain>
    </source>
</reference>
<dbReference type="SUPFAM" id="SSF54593">
    <property type="entry name" value="Glyoxalase/Bleomycin resistance protein/Dihydroxybiphenyl dioxygenase"/>
    <property type="match status" value="1"/>
</dbReference>
<dbReference type="InterPro" id="IPR050383">
    <property type="entry name" value="GlyoxalaseI/FosfomycinResist"/>
</dbReference>